<protein>
    <submittedName>
        <fullName evidence="4">Phosphatase PAP2 family protein</fullName>
    </submittedName>
</protein>
<comment type="caution">
    <text evidence="4">The sequence shown here is derived from an EMBL/GenBank/DDBJ whole genome shotgun (WGS) entry which is preliminary data.</text>
</comment>
<evidence type="ECO:0000256" key="1">
    <source>
        <dbReference type="SAM" id="MobiDB-lite"/>
    </source>
</evidence>
<feature type="compositionally biased region" description="Basic and acidic residues" evidence="1">
    <location>
        <begin position="219"/>
        <end position="228"/>
    </location>
</feature>
<evidence type="ECO:0000259" key="3">
    <source>
        <dbReference type="SMART" id="SM00014"/>
    </source>
</evidence>
<dbReference type="AlphaFoldDB" id="A0A3M2LJR1"/>
<organism evidence="4 5">
    <name type="scientific">Actinomadura harenae</name>
    <dbReference type="NCBI Taxonomy" id="2483351"/>
    <lineage>
        <taxon>Bacteria</taxon>
        <taxon>Bacillati</taxon>
        <taxon>Actinomycetota</taxon>
        <taxon>Actinomycetes</taxon>
        <taxon>Streptosporangiales</taxon>
        <taxon>Thermomonosporaceae</taxon>
        <taxon>Actinomadura</taxon>
    </lineage>
</organism>
<dbReference type="SMART" id="SM00014">
    <property type="entry name" value="acidPPc"/>
    <property type="match status" value="1"/>
</dbReference>
<feature type="transmembrane region" description="Helical" evidence="2">
    <location>
        <begin position="72"/>
        <end position="90"/>
    </location>
</feature>
<evidence type="ECO:0000256" key="2">
    <source>
        <dbReference type="SAM" id="Phobius"/>
    </source>
</evidence>
<dbReference type="Pfam" id="PF01569">
    <property type="entry name" value="PAP2"/>
    <property type="match status" value="1"/>
</dbReference>
<dbReference type="RefSeq" id="WP_122199519.1">
    <property type="nucleotide sequence ID" value="NZ_JBHSKC010000022.1"/>
</dbReference>
<dbReference type="InterPro" id="IPR000326">
    <property type="entry name" value="PAP2/HPO"/>
</dbReference>
<evidence type="ECO:0000313" key="5">
    <source>
        <dbReference type="Proteomes" id="UP000282674"/>
    </source>
</evidence>
<dbReference type="Gene3D" id="1.20.144.10">
    <property type="entry name" value="Phosphatidic acid phosphatase type 2/haloperoxidase"/>
    <property type="match status" value="1"/>
</dbReference>
<gene>
    <name evidence="4" type="ORF">EBO15_39140</name>
</gene>
<proteinExistence type="predicted"/>
<dbReference type="OrthoDB" id="5289372at2"/>
<feature type="domain" description="Phosphatidic acid phosphatase type 2/haloperoxidase" evidence="3">
    <location>
        <begin position="98"/>
        <end position="205"/>
    </location>
</feature>
<keyword evidence="2" id="KW-0812">Transmembrane</keyword>
<dbReference type="EMBL" id="RFFG01000143">
    <property type="protein sequence ID" value="RMI36255.1"/>
    <property type="molecule type" value="Genomic_DNA"/>
</dbReference>
<evidence type="ECO:0000313" key="4">
    <source>
        <dbReference type="EMBL" id="RMI36255.1"/>
    </source>
</evidence>
<keyword evidence="5" id="KW-1185">Reference proteome</keyword>
<dbReference type="Proteomes" id="UP000282674">
    <property type="component" value="Unassembled WGS sequence"/>
</dbReference>
<dbReference type="InterPro" id="IPR036938">
    <property type="entry name" value="PAP2/HPO_sf"/>
</dbReference>
<accession>A0A3M2LJR1</accession>
<name>A0A3M2LJR1_9ACTN</name>
<reference evidence="4 5" key="1">
    <citation type="submission" date="2018-10" db="EMBL/GenBank/DDBJ databases">
        <title>Isolation from soil.</title>
        <authorList>
            <person name="Hu J."/>
        </authorList>
    </citation>
    <scope>NUCLEOTIDE SEQUENCE [LARGE SCALE GENOMIC DNA]</scope>
    <source>
        <strain evidence="4 5">NEAU-Ht49</strain>
    </source>
</reference>
<sequence length="237" mass="25286">MQVLRSGGGHLPGRAARTWVLPLLAMTVAVATTLDVLADGLLRHADTRVFEDGLPPRTGAWHWIWRTLVNGGQYWLVGTIVGVVALLTAWRRRSLWTAVRAGIWLVGTEAVIRAAQVAFARTSPRTGADHLFTDGYLSYPSGHAANSAACLTVAAALLHASRRWWIAVHALIATVAVAVVTLGYHWPTDAIAGWGLGIVLGSAGRAFIGRGPRPAVPAPRERADRPVEEPAPDGAVQ</sequence>
<feature type="transmembrane region" description="Helical" evidence="2">
    <location>
        <begin position="20"/>
        <end position="38"/>
    </location>
</feature>
<feature type="transmembrane region" description="Helical" evidence="2">
    <location>
        <begin position="190"/>
        <end position="208"/>
    </location>
</feature>
<keyword evidence="2" id="KW-1133">Transmembrane helix</keyword>
<dbReference type="SUPFAM" id="SSF48317">
    <property type="entry name" value="Acid phosphatase/Vanadium-dependent haloperoxidase"/>
    <property type="match status" value="1"/>
</dbReference>
<keyword evidence="2" id="KW-0472">Membrane</keyword>
<feature type="transmembrane region" description="Helical" evidence="2">
    <location>
        <begin position="164"/>
        <end position="184"/>
    </location>
</feature>
<feature type="region of interest" description="Disordered" evidence="1">
    <location>
        <begin position="211"/>
        <end position="237"/>
    </location>
</feature>